<dbReference type="Pfam" id="PF03349">
    <property type="entry name" value="Toluene_X"/>
    <property type="match status" value="1"/>
</dbReference>
<protein>
    <submittedName>
        <fullName evidence="8">Uncharacterized protein</fullName>
    </submittedName>
</protein>
<dbReference type="AlphaFoldDB" id="A0A934HIX5"/>
<reference evidence="8" key="1">
    <citation type="submission" date="2020-12" db="EMBL/GenBank/DDBJ databases">
        <title>Pontibaca salina gen. nov., sp. nov., isolated from marine sediment.</title>
        <authorList>
            <person name="Bo J."/>
            <person name="Wang S."/>
            <person name="Song X."/>
            <person name="Du Z."/>
        </authorList>
    </citation>
    <scope>NUCLEOTIDE SEQUENCE</scope>
    <source>
        <strain evidence="8">S1109L</strain>
    </source>
</reference>
<dbReference type="InterPro" id="IPR005017">
    <property type="entry name" value="OMPP1/FadL/TodX"/>
</dbReference>
<accession>A0A934HIX5</accession>
<name>A0A934HIX5_9RHOB</name>
<dbReference type="Gene3D" id="2.40.160.60">
    <property type="entry name" value="Outer membrane protein transport protein (OMPP1/FadL/TodX)"/>
    <property type="match status" value="1"/>
</dbReference>
<evidence type="ECO:0000256" key="7">
    <source>
        <dbReference type="ARBA" id="ARBA00023237"/>
    </source>
</evidence>
<keyword evidence="3" id="KW-1134">Transmembrane beta strand</keyword>
<keyword evidence="4" id="KW-0812">Transmembrane</keyword>
<evidence type="ECO:0000256" key="6">
    <source>
        <dbReference type="ARBA" id="ARBA00023136"/>
    </source>
</evidence>
<comment type="similarity">
    <text evidence="2">Belongs to the OmpP1/FadL family.</text>
</comment>
<evidence type="ECO:0000256" key="3">
    <source>
        <dbReference type="ARBA" id="ARBA00022452"/>
    </source>
</evidence>
<dbReference type="EMBL" id="JAEIJD010000002">
    <property type="protein sequence ID" value="MBI6629013.1"/>
    <property type="molecule type" value="Genomic_DNA"/>
</dbReference>
<dbReference type="PANTHER" id="PTHR35093:SF8">
    <property type="entry name" value="OUTER MEMBRANE PROTEIN NMB0088-RELATED"/>
    <property type="match status" value="1"/>
</dbReference>
<gene>
    <name evidence="8" type="ORF">JAO82_03875</name>
</gene>
<evidence type="ECO:0000313" key="8">
    <source>
        <dbReference type="EMBL" id="MBI6629013.1"/>
    </source>
</evidence>
<dbReference type="SUPFAM" id="SSF56935">
    <property type="entry name" value="Porins"/>
    <property type="match status" value="1"/>
</dbReference>
<organism evidence="8 9">
    <name type="scientific">Pontibaca salina</name>
    <dbReference type="NCBI Taxonomy" id="2795731"/>
    <lineage>
        <taxon>Bacteria</taxon>
        <taxon>Pseudomonadati</taxon>
        <taxon>Pseudomonadota</taxon>
        <taxon>Alphaproteobacteria</taxon>
        <taxon>Rhodobacterales</taxon>
        <taxon>Roseobacteraceae</taxon>
        <taxon>Pontibaca</taxon>
    </lineage>
</organism>
<keyword evidence="9" id="KW-1185">Reference proteome</keyword>
<dbReference type="PANTHER" id="PTHR35093">
    <property type="entry name" value="OUTER MEMBRANE PROTEIN NMB0088-RELATED"/>
    <property type="match status" value="1"/>
</dbReference>
<keyword evidence="7" id="KW-0998">Cell outer membrane</keyword>
<keyword evidence="6" id="KW-0472">Membrane</keyword>
<evidence type="ECO:0000256" key="2">
    <source>
        <dbReference type="ARBA" id="ARBA00008163"/>
    </source>
</evidence>
<evidence type="ECO:0000256" key="5">
    <source>
        <dbReference type="ARBA" id="ARBA00022729"/>
    </source>
</evidence>
<comment type="caution">
    <text evidence="8">The sequence shown here is derived from an EMBL/GenBank/DDBJ whole genome shotgun (WGS) entry which is preliminary data.</text>
</comment>
<proteinExistence type="inferred from homology"/>
<dbReference type="Proteomes" id="UP000613255">
    <property type="component" value="Unassembled WGS sequence"/>
</dbReference>
<sequence>MVAGTGAAYADKVERSGQSILPLFEPGGYAEVSFGHVKPSVTGKAGGADSGNVVGSYWPVGIAYKQQMTDAFSLGFIYDRPFGANVNYPRGTGYPIDGTTAELRTDAFTILGNYRFDNGFGVHGGVRIQRLSATADIIFPSPPFPDRLVYRVNGASDEGLGYVLGVSYEIPEIALRMALTYNSEIKTKLPTSESFNGVDVPPSTTAVTTPQSVNLDLQTGIAQDTLLFGGIRWVDYSAFVIDPQNYPDVEPLLYYRDDTWSYSLGVGRRFTENWSGSLALSYEKGGNSNEVSNLGPTNGQYGVTLGARYEDGPYSLAAGVNYMRLGDATTQVVDGQFDDNDAVGIGIKLGYRF</sequence>
<dbReference type="GO" id="GO:0015483">
    <property type="term" value="F:long-chain fatty acid transporting porin activity"/>
    <property type="evidence" value="ECO:0007669"/>
    <property type="project" value="TreeGrafter"/>
</dbReference>
<comment type="subcellular location">
    <subcellularLocation>
        <location evidence="1">Cell outer membrane</location>
        <topology evidence="1">Multi-pass membrane protein</topology>
    </subcellularLocation>
</comment>
<evidence type="ECO:0000256" key="1">
    <source>
        <dbReference type="ARBA" id="ARBA00004571"/>
    </source>
</evidence>
<evidence type="ECO:0000313" key="9">
    <source>
        <dbReference type="Proteomes" id="UP000613255"/>
    </source>
</evidence>
<evidence type="ECO:0000256" key="4">
    <source>
        <dbReference type="ARBA" id="ARBA00022692"/>
    </source>
</evidence>
<keyword evidence="5" id="KW-0732">Signal</keyword>
<dbReference type="GO" id="GO:0009279">
    <property type="term" value="C:cell outer membrane"/>
    <property type="evidence" value="ECO:0007669"/>
    <property type="project" value="UniProtKB-SubCell"/>
</dbReference>